<dbReference type="Proteomes" id="UP000610760">
    <property type="component" value="Unassembled WGS sequence"/>
</dbReference>
<feature type="transmembrane region" description="Helical" evidence="14">
    <location>
        <begin position="455"/>
        <end position="475"/>
    </location>
</feature>
<feature type="transmembrane region" description="Helical" evidence="14">
    <location>
        <begin position="125"/>
        <end position="149"/>
    </location>
</feature>
<evidence type="ECO:0000256" key="10">
    <source>
        <dbReference type="ARBA" id="ARBA00023136"/>
    </source>
</evidence>
<keyword evidence="5 14" id="KW-0812">Transmembrane</keyword>
<protein>
    <submittedName>
        <fullName evidence="15">Sodium:solute symporter family protein</fullName>
    </submittedName>
</protein>
<evidence type="ECO:0000256" key="8">
    <source>
        <dbReference type="ARBA" id="ARBA00023053"/>
    </source>
</evidence>
<dbReference type="AlphaFoldDB" id="A0A926E4Z1"/>
<keyword evidence="10 14" id="KW-0472">Membrane</keyword>
<evidence type="ECO:0000256" key="6">
    <source>
        <dbReference type="ARBA" id="ARBA00022847"/>
    </source>
</evidence>
<dbReference type="GO" id="GO:0005886">
    <property type="term" value="C:plasma membrane"/>
    <property type="evidence" value="ECO:0007669"/>
    <property type="project" value="UniProtKB-SubCell"/>
</dbReference>
<keyword evidence="7 14" id="KW-1133">Transmembrane helix</keyword>
<feature type="transmembrane region" description="Helical" evidence="14">
    <location>
        <begin position="44"/>
        <end position="65"/>
    </location>
</feature>
<gene>
    <name evidence="15" type="ORF">H8710_04440</name>
</gene>
<evidence type="ECO:0000256" key="5">
    <source>
        <dbReference type="ARBA" id="ARBA00022692"/>
    </source>
</evidence>
<feature type="transmembrane region" description="Helical" evidence="14">
    <location>
        <begin position="371"/>
        <end position="390"/>
    </location>
</feature>
<organism evidence="15 16">
    <name type="scientific">Fumia xinanensis</name>
    <dbReference type="NCBI Taxonomy" id="2763659"/>
    <lineage>
        <taxon>Bacteria</taxon>
        <taxon>Bacillati</taxon>
        <taxon>Bacillota</taxon>
        <taxon>Clostridia</taxon>
        <taxon>Eubacteriales</taxon>
        <taxon>Oscillospiraceae</taxon>
        <taxon>Fumia</taxon>
    </lineage>
</organism>
<evidence type="ECO:0000256" key="12">
    <source>
        <dbReference type="ARBA" id="ARBA00033708"/>
    </source>
</evidence>
<feature type="transmembrane region" description="Helical" evidence="14">
    <location>
        <begin position="326"/>
        <end position="359"/>
    </location>
</feature>
<keyword evidence="8" id="KW-0915">Sodium</keyword>
<dbReference type="RefSeq" id="WP_249294215.1">
    <property type="nucleotide sequence ID" value="NZ_JACRSV010000001.1"/>
</dbReference>
<keyword evidence="3" id="KW-0813">Transport</keyword>
<comment type="similarity">
    <text evidence="2 13">Belongs to the sodium:solute symporter (SSF) (TC 2.A.21) family.</text>
</comment>
<reference evidence="15" key="1">
    <citation type="submission" date="2020-08" db="EMBL/GenBank/DDBJ databases">
        <title>Genome public.</title>
        <authorList>
            <person name="Liu C."/>
            <person name="Sun Q."/>
        </authorList>
    </citation>
    <scope>NUCLEOTIDE SEQUENCE</scope>
    <source>
        <strain evidence="15">NSJ-33</strain>
    </source>
</reference>
<dbReference type="PANTHER" id="PTHR48086">
    <property type="entry name" value="SODIUM/PROLINE SYMPORTER-RELATED"/>
    <property type="match status" value="1"/>
</dbReference>
<dbReference type="GO" id="GO:0006814">
    <property type="term" value="P:sodium ion transport"/>
    <property type="evidence" value="ECO:0007669"/>
    <property type="project" value="UniProtKB-KW"/>
</dbReference>
<evidence type="ECO:0000256" key="3">
    <source>
        <dbReference type="ARBA" id="ARBA00022448"/>
    </source>
</evidence>
<dbReference type="PANTHER" id="PTHR48086:SF3">
    <property type="entry name" value="SODIUM_PROLINE SYMPORTER"/>
    <property type="match status" value="1"/>
</dbReference>
<comment type="caution">
    <text evidence="15">The sequence shown here is derived from an EMBL/GenBank/DDBJ whole genome shotgun (WGS) entry which is preliminary data.</text>
</comment>
<dbReference type="InterPro" id="IPR001734">
    <property type="entry name" value="Na/solute_symporter"/>
</dbReference>
<keyword evidence="9" id="KW-0406">Ion transport</keyword>
<evidence type="ECO:0000313" key="15">
    <source>
        <dbReference type="EMBL" id="MBC8559316.1"/>
    </source>
</evidence>
<sequence length="496" mass="53541">MQQVITWAVLAVYLAAMLTAGIVGAKKANTLTNFVVGGRKAGPWVSAFGFGTAYFSAVLFIGYAGKSGYDFGLWAILIGVGNAAFGAFLAWKVLGNRTREVTRRLKIKTMPQFFEKRFDCKGLKIFAVIIIFIFMTPYSASVYSGLGYLCDNVLKIGYNNAMILIAVVAAIYVVLGGFVSSMIADFIQGLIMIVGVVAMIFCIANAPEVGGFVEGFAKMGDIMSQNGLYPPTMKTIVGVGSLIILTSFGTWGMPQMVQKFYGIETKEGVKRATIISTAFAALISCGAYFVGSLSRLFFTQVPQDVSGKANYDLIIPQILGRLPDILLAVILVLVLAASVSTLSGITLTSCSAVAMDFIVSVFKPDMDRKKTLLLTRVLCLLFIICSYLLATMKSPILTLMAFSWGTICATLLPSYLLGLYWKRFNRTASIWSMCTGLLTSLGLAIFSGFQSGNAPLFGIIATAVSFLTCFIVTMVTKPHEDNTEFFLEAAEESSSN</sequence>
<dbReference type="CDD" id="cd10322">
    <property type="entry name" value="SLC5sbd"/>
    <property type="match status" value="1"/>
</dbReference>
<dbReference type="Pfam" id="PF00474">
    <property type="entry name" value="SSF"/>
    <property type="match status" value="1"/>
</dbReference>
<feature type="transmembrane region" description="Helical" evidence="14">
    <location>
        <begin position="233"/>
        <end position="251"/>
    </location>
</feature>
<dbReference type="Gene3D" id="1.20.1730.10">
    <property type="entry name" value="Sodium/glucose cotransporter"/>
    <property type="match status" value="1"/>
</dbReference>
<evidence type="ECO:0000256" key="9">
    <source>
        <dbReference type="ARBA" id="ARBA00023065"/>
    </source>
</evidence>
<proteinExistence type="inferred from homology"/>
<accession>A0A926E4Z1</accession>
<keyword evidence="4" id="KW-1003">Cell membrane</keyword>
<keyword evidence="11" id="KW-0739">Sodium transport</keyword>
<evidence type="ECO:0000256" key="4">
    <source>
        <dbReference type="ARBA" id="ARBA00022475"/>
    </source>
</evidence>
<comment type="subcellular location">
    <subcellularLocation>
        <location evidence="1">Cell membrane</location>
        <topology evidence="1">Multi-pass membrane protein</topology>
    </subcellularLocation>
</comment>
<feature type="transmembrane region" description="Helical" evidence="14">
    <location>
        <begin position="396"/>
        <end position="418"/>
    </location>
</feature>
<dbReference type="InterPro" id="IPR038377">
    <property type="entry name" value="Na/Glc_symporter_sf"/>
</dbReference>
<feature type="transmembrane region" description="Helical" evidence="14">
    <location>
        <begin position="161"/>
        <end position="179"/>
    </location>
</feature>
<keyword evidence="16" id="KW-1185">Reference proteome</keyword>
<keyword evidence="6" id="KW-0769">Symport</keyword>
<dbReference type="GO" id="GO:0015293">
    <property type="term" value="F:symporter activity"/>
    <property type="evidence" value="ECO:0007669"/>
    <property type="project" value="UniProtKB-KW"/>
</dbReference>
<dbReference type="EMBL" id="JACRSV010000001">
    <property type="protein sequence ID" value="MBC8559316.1"/>
    <property type="molecule type" value="Genomic_DNA"/>
</dbReference>
<comment type="catalytic activity">
    <reaction evidence="12">
        <text>L-proline(in) + Na(+)(in) = L-proline(out) + Na(+)(out)</text>
        <dbReference type="Rhea" id="RHEA:28967"/>
        <dbReference type="ChEBI" id="CHEBI:29101"/>
        <dbReference type="ChEBI" id="CHEBI:60039"/>
    </reaction>
</comment>
<dbReference type="InterPro" id="IPR050277">
    <property type="entry name" value="Sodium:Solute_Symporter"/>
</dbReference>
<feature type="transmembrane region" description="Helical" evidence="14">
    <location>
        <begin position="272"/>
        <end position="291"/>
    </location>
</feature>
<name>A0A926E4Z1_9FIRM</name>
<evidence type="ECO:0000256" key="7">
    <source>
        <dbReference type="ARBA" id="ARBA00022989"/>
    </source>
</evidence>
<evidence type="ECO:0000256" key="2">
    <source>
        <dbReference type="ARBA" id="ARBA00006434"/>
    </source>
</evidence>
<feature type="transmembrane region" description="Helical" evidence="14">
    <location>
        <begin position="186"/>
        <end position="206"/>
    </location>
</feature>
<evidence type="ECO:0000256" key="11">
    <source>
        <dbReference type="ARBA" id="ARBA00023201"/>
    </source>
</evidence>
<feature type="transmembrane region" description="Helical" evidence="14">
    <location>
        <begin position="6"/>
        <end position="23"/>
    </location>
</feature>
<evidence type="ECO:0000256" key="13">
    <source>
        <dbReference type="RuleBase" id="RU362091"/>
    </source>
</evidence>
<evidence type="ECO:0000313" key="16">
    <source>
        <dbReference type="Proteomes" id="UP000610760"/>
    </source>
</evidence>
<evidence type="ECO:0000256" key="1">
    <source>
        <dbReference type="ARBA" id="ARBA00004651"/>
    </source>
</evidence>
<dbReference type="PROSITE" id="PS50283">
    <property type="entry name" value="NA_SOLUT_SYMP_3"/>
    <property type="match status" value="1"/>
</dbReference>
<feature type="transmembrane region" description="Helical" evidence="14">
    <location>
        <begin position="71"/>
        <end position="94"/>
    </location>
</feature>
<feature type="transmembrane region" description="Helical" evidence="14">
    <location>
        <begin position="430"/>
        <end position="449"/>
    </location>
</feature>
<evidence type="ECO:0000256" key="14">
    <source>
        <dbReference type="SAM" id="Phobius"/>
    </source>
</evidence>